<dbReference type="Proteomes" id="UP000199287">
    <property type="component" value="Unassembled WGS sequence"/>
</dbReference>
<keyword evidence="4 11" id="KW-0658">Purine biosynthesis</keyword>
<dbReference type="GO" id="GO:0009086">
    <property type="term" value="P:methionine biosynthetic process"/>
    <property type="evidence" value="ECO:0007669"/>
    <property type="project" value="UniProtKB-KW"/>
</dbReference>
<dbReference type="AlphaFoldDB" id="A0A1I3C106"/>
<keyword evidence="3 11" id="KW-0028">Amino-acid biosynthesis</keyword>
<dbReference type="GO" id="GO:0000105">
    <property type="term" value="P:L-histidine biosynthetic process"/>
    <property type="evidence" value="ECO:0007669"/>
    <property type="project" value="UniProtKB-KW"/>
</dbReference>
<keyword evidence="8 11" id="KW-0368">Histidine biosynthesis</keyword>
<dbReference type="EC" id="1.5.1.5" evidence="11"/>
<reference evidence="15" key="1">
    <citation type="submission" date="2016-10" db="EMBL/GenBank/DDBJ databases">
        <authorList>
            <person name="Varghese N."/>
            <person name="Submissions S."/>
        </authorList>
    </citation>
    <scope>NUCLEOTIDE SEQUENCE [LARGE SCALE GENOMIC DNA]</scope>
    <source>
        <strain evidence="15">Z-7934</strain>
    </source>
</reference>
<feature type="binding site" evidence="11">
    <location>
        <position position="231"/>
    </location>
    <ligand>
        <name>NADP(+)</name>
        <dbReference type="ChEBI" id="CHEBI:58349"/>
    </ligand>
</feature>
<comment type="pathway">
    <text evidence="1 11">One-carbon metabolism; tetrahydrofolate interconversion.</text>
</comment>
<dbReference type="InterPro" id="IPR000672">
    <property type="entry name" value="THF_DH/CycHdrlase"/>
</dbReference>
<dbReference type="Gene3D" id="3.40.50.10860">
    <property type="entry name" value="Leucine Dehydrogenase, chain A, domain 1"/>
    <property type="match status" value="1"/>
</dbReference>
<comment type="function">
    <text evidence="11">Catalyzes the oxidation of 5,10-methylenetetrahydrofolate to 5,10-methenyltetrahydrofolate and then the hydrolysis of 5,10-methenyltetrahydrofolate to 10-formyltetrahydrofolate.</text>
</comment>
<comment type="subunit">
    <text evidence="11">Homodimer.</text>
</comment>
<dbReference type="InterPro" id="IPR020631">
    <property type="entry name" value="THF_DH/CycHdrlase_NAD-bd_dom"/>
</dbReference>
<comment type="catalytic activity">
    <reaction evidence="11">
        <text>(6R)-5,10-methylene-5,6,7,8-tetrahydrofolate + NADP(+) = (6R)-5,10-methenyltetrahydrofolate + NADPH</text>
        <dbReference type="Rhea" id="RHEA:22812"/>
        <dbReference type="ChEBI" id="CHEBI:15636"/>
        <dbReference type="ChEBI" id="CHEBI:57455"/>
        <dbReference type="ChEBI" id="CHEBI:57783"/>
        <dbReference type="ChEBI" id="CHEBI:58349"/>
        <dbReference type="EC" id="1.5.1.5"/>
    </reaction>
</comment>
<feature type="domain" description="Tetrahydrofolate dehydrogenase/cyclohydrolase NAD(P)-binding" evidence="13">
    <location>
        <begin position="139"/>
        <end position="281"/>
    </location>
</feature>
<dbReference type="PANTHER" id="PTHR48099">
    <property type="entry name" value="C-1-TETRAHYDROFOLATE SYNTHASE, CYTOPLASMIC-RELATED"/>
    <property type="match status" value="1"/>
</dbReference>
<name>A0A1I3C106_9FIRM</name>
<dbReference type="EC" id="3.5.4.9" evidence="11"/>
<evidence type="ECO:0000313" key="14">
    <source>
        <dbReference type="EMBL" id="SFH68224.1"/>
    </source>
</evidence>
<feature type="domain" description="Tetrahydrofolate dehydrogenase/cyclohydrolase catalytic" evidence="12">
    <location>
        <begin position="5"/>
        <end position="119"/>
    </location>
</feature>
<accession>A0A1I3C106</accession>
<evidence type="ECO:0000256" key="10">
    <source>
        <dbReference type="ARBA" id="ARBA00023268"/>
    </source>
</evidence>
<evidence type="ECO:0000256" key="4">
    <source>
        <dbReference type="ARBA" id="ARBA00022755"/>
    </source>
</evidence>
<dbReference type="FunFam" id="3.40.50.720:FF:000094">
    <property type="entry name" value="Bifunctional protein FolD"/>
    <property type="match status" value="1"/>
</dbReference>
<dbReference type="GO" id="GO:0005829">
    <property type="term" value="C:cytosol"/>
    <property type="evidence" value="ECO:0007669"/>
    <property type="project" value="TreeGrafter"/>
</dbReference>
<evidence type="ECO:0000313" key="15">
    <source>
        <dbReference type="Proteomes" id="UP000199287"/>
    </source>
</evidence>
<protein>
    <recommendedName>
        <fullName evidence="11">Bifunctional protein FolD</fullName>
    </recommendedName>
    <domain>
        <recommendedName>
            <fullName evidence="11">Methylenetetrahydrofolate dehydrogenase</fullName>
            <ecNumber evidence="11">1.5.1.5</ecNumber>
        </recommendedName>
    </domain>
    <domain>
        <recommendedName>
            <fullName evidence="11">Methenyltetrahydrofolate cyclohydrolase</fullName>
            <ecNumber evidence="11">3.5.4.9</ecNumber>
        </recommendedName>
    </domain>
</protein>
<dbReference type="GO" id="GO:0006164">
    <property type="term" value="P:purine nucleotide biosynthetic process"/>
    <property type="evidence" value="ECO:0007669"/>
    <property type="project" value="UniProtKB-KW"/>
</dbReference>
<evidence type="ECO:0000259" key="13">
    <source>
        <dbReference type="Pfam" id="PF02882"/>
    </source>
</evidence>
<evidence type="ECO:0000256" key="9">
    <source>
        <dbReference type="ARBA" id="ARBA00023167"/>
    </source>
</evidence>
<dbReference type="InterPro" id="IPR020630">
    <property type="entry name" value="THF_DH/CycHdrlase_cat_dom"/>
</dbReference>
<comment type="caution">
    <text evidence="11">Lacks conserved residue(s) required for the propagation of feature annotation.</text>
</comment>
<keyword evidence="7 11" id="KW-0560">Oxidoreductase</keyword>
<keyword evidence="10 11" id="KW-0511">Multifunctional enzyme</keyword>
<dbReference type="SUPFAM" id="SSF53223">
    <property type="entry name" value="Aminoacid dehydrogenase-like, N-terminal domain"/>
    <property type="match status" value="1"/>
</dbReference>
<dbReference type="SUPFAM" id="SSF51735">
    <property type="entry name" value="NAD(P)-binding Rossmann-fold domains"/>
    <property type="match status" value="1"/>
</dbReference>
<dbReference type="OrthoDB" id="9803580at2"/>
<dbReference type="CDD" id="cd01080">
    <property type="entry name" value="NAD_bind_m-THF_DH_Cyclohyd"/>
    <property type="match status" value="1"/>
</dbReference>
<dbReference type="GO" id="GO:0004477">
    <property type="term" value="F:methenyltetrahydrofolate cyclohydrolase activity"/>
    <property type="evidence" value="ECO:0007669"/>
    <property type="project" value="UniProtKB-UniRule"/>
</dbReference>
<evidence type="ECO:0000259" key="12">
    <source>
        <dbReference type="Pfam" id="PF00763"/>
    </source>
</evidence>
<dbReference type="STRING" id="69895.SAMN05192551_102144"/>
<comment type="catalytic activity">
    <reaction evidence="11">
        <text>(6R)-5,10-methenyltetrahydrofolate + H2O = (6R)-10-formyltetrahydrofolate + H(+)</text>
        <dbReference type="Rhea" id="RHEA:23700"/>
        <dbReference type="ChEBI" id="CHEBI:15377"/>
        <dbReference type="ChEBI" id="CHEBI:15378"/>
        <dbReference type="ChEBI" id="CHEBI:57455"/>
        <dbReference type="ChEBI" id="CHEBI:195366"/>
        <dbReference type="EC" id="3.5.4.9"/>
    </reaction>
</comment>
<dbReference type="RefSeq" id="WP_093370336.1">
    <property type="nucleotide sequence ID" value="NZ_FOQA01000002.1"/>
</dbReference>
<evidence type="ECO:0000256" key="7">
    <source>
        <dbReference type="ARBA" id="ARBA00023002"/>
    </source>
</evidence>
<dbReference type="PANTHER" id="PTHR48099:SF5">
    <property type="entry name" value="C-1-TETRAHYDROFOLATE SYNTHASE, CYTOPLASMIC"/>
    <property type="match status" value="1"/>
</dbReference>
<dbReference type="Gene3D" id="3.40.50.720">
    <property type="entry name" value="NAD(P)-binding Rossmann-like Domain"/>
    <property type="match status" value="1"/>
</dbReference>
<evidence type="ECO:0000256" key="3">
    <source>
        <dbReference type="ARBA" id="ARBA00022605"/>
    </source>
</evidence>
<dbReference type="UniPathway" id="UPA00193"/>
<organism evidence="14 15">
    <name type="scientific">Tindallia magadiensis</name>
    <dbReference type="NCBI Taxonomy" id="69895"/>
    <lineage>
        <taxon>Bacteria</taxon>
        <taxon>Bacillati</taxon>
        <taxon>Bacillota</taxon>
        <taxon>Clostridia</taxon>
        <taxon>Peptostreptococcales</taxon>
        <taxon>Tindalliaceae</taxon>
        <taxon>Tindallia</taxon>
    </lineage>
</organism>
<keyword evidence="6 11" id="KW-0521">NADP</keyword>
<dbReference type="HAMAP" id="MF_01576">
    <property type="entry name" value="THF_DHG_CYH"/>
    <property type="match status" value="1"/>
</dbReference>
<evidence type="ECO:0000256" key="11">
    <source>
        <dbReference type="HAMAP-Rule" id="MF_01576"/>
    </source>
</evidence>
<sequence length="283" mass="30408">MTELLKGKPVADAIVEALKNDTTVLESKDIIPCLALVRVGAKSDDIAYERGIVKRCDAIGIKTKKVELAENITQEAFLSALREVNEDPLVHGILIFRPLPKQLDEKVIEVSIAPGKDVDCLHPENTAKLLTGDESGFVPCTPMAVMEIFKHYQIPLEGKNAVVLGRSMVVGKPAALLLLQENATVTVAHSRTKELEKITAGADILIAAIGRSEFVRERHIKEGAVVADVGINVDEEGNMTGDVHQDEAKEKAGAFTPVPGGVGSVTTAVLAKQVIKACKMQHK</sequence>
<dbReference type="InterPro" id="IPR046346">
    <property type="entry name" value="Aminoacid_DH-like_N_sf"/>
</dbReference>
<evidence type="ECO:0000256" key="2">
    <source>
        <dbReference type="ARBA" id="ARBA00022563"/>
    </source>
</evidence>
<keyword evidence="9 11" id="KW-0486">Methionine biosynthesis</keyword>
<dbReference type="Pfam" id="PF00763">
    <property type="entry name" value="THF_DHG_CYH"/>
    <property type="match status" value="1"/>
</dbReference>
<evidence type="ECO:0000256" key="8">
    <source>
        <dbReference type="ARBA" id="ARBA00023102"/>
    </source>
</evidence>
<keyword evidence="2 11" id="KW-0554">One-carbon metabolism</keyword>
<dbReference type="EMBL" id="FOQA01000002">
    <property type="protein sequence ID" value="SFH68224.1"/>
    <property type="molecule type" value="Genomic_DNA"/>
</dbReference>
<dbReference type="GO" id="GO:0035999">
    <property type="term" value="P:tetrahydrofolate interconversion"/>
    <property type="evidence" value="ECO:0007669"/>
    <property type="project" value="UniProtKB-UniRule"/>
</dbReference>
<dbReference type="Pfam" id="PF02882">
    <property type="entry name" value="THF_DHG_CYH_C"/>
    <property type="match status" value="1"/>
</dbReference>
<comment type="similarity">
    <text evidence="11">Belongs to the tetrahydrofolate dehydrogenase/cyclohydrolase family.</text>
</comment>
<keyword evidence="15" id="KW-1185">Reference proteome</keyword>
<evidence type="ECO:0000256" key="1">
    <source>
        <dbReference type="ARBA" id="ARBA00004777"/>
    </source>
</evidence>
<feature type="binding site" evidence="11">
    <location>
        <begin position="165"/>
        <end position="167"/>
    </location>
    <ligand>
        <name>NADP(+)</name>
        <dbReference type="ChEBI" id="CHEBI:58349"/>
    </ligand>
</feature>
<evidence type="ECO:0000256" key="6">
    <source>
        <dbReference type="ARBA" id="ARBA00022857"/>
    </source>
</evidence>
<evidence type="ECO:0000256" key="5">
    <source>
        <dbReference type="ARBA" id="ARBA00022801"/>
    </source>
</evidence>
<dbReference type="GO" id="GO:0004488">
    <property type="term" value="F:methylenetetrahydrofolate dehydrogenase (NADP+) activity"/>
    <property type="evidence" value="ECO:0007669"/>
    <property type="project" value="UniProtKB-UniRule"/>
</dbReference>
<gene>
    <name evidence="11" type="primary">folD</name>
    <name evidence="14" type="ORF">SAMN05192551_102144</name>
</gene>
<dbReference type="PRINTS" id="PR00085">
    <property type="entry name" value="THFDHDRGNASE"/>
</dbReference>
<dbReference type="InterPro" id="IPR036291">
    <property type="entry name" value="NAD(P)-bd_dom_sf"/>
</dbReference>
<keyword evidence="5 11" id="KW-0378">Hydrolase</keyword>
<proteinExistence type="inferred from homology"/>